<keyword evidence="2" id="KW-0808">Transferase</keyword>
<dbReference type="InterPro" id="IPR040982">
    <property type="entry name" value="DNA_pol3_finger"/>
</dbReference>
<evidence type="ECO:0000256" key="3">
    <source>
        <dbReference type="ARBA" id="ARBA00022695"/>
    </source>
</evidence>
<comment type="caution">
    <text evidence="10">The sequence shown here is derived from an EMBL/GenBank/DDBJ whole genome shotgun (WGS) entry which is preliminary data.</text>
</comment>
<keyword evidence="7" id="KW-0234">DNA repair</keyword>
<dbReference type="Gene3D" id="1.10.10.1600">
    <property type="entry name" value="Bacterial DNA polymerase III alpha subunit, thumb domain"/>
    <property type="match status" value="1"/>
</dbReference>
<evidence type="ECO:0000256" key="5">
    <source>
        <dbReference type="ARBA" id="ARBA00022763"/>
    </source>
</evidence>
<keyword evidence="6" id="KW-0239">DNA-directed DNA polymerase</keyword>
<evidence type="ECO:0000259" key="8">
    <source>
        <dbReference type="Pfam" id="PF07733"/>
    </source>
</evidence>
<dbReference type="PANTHER" id="PTHR32294:SF4">
    <property type="entry name" value="ERROR-PRONE DNA POLYMERASE"/>
    <property type="match status" value="1"/>
</dbReference>
<dbReference type="Proteomes" id="UP001597083">
    <property type="component" value="Unassembled WGS sequence"/>
</dbReference>
<accession>A0ABW3CHT5</accession>
<dbReference type="InterPro" id="IPR041931">
    <property type="entry name" value="DNA_pol3_alpha_thumb_dom"/>
</dbReference>
<organism evidence="10 11">
    <name type="scientific">Actinomadura adrarensis</name>
    <dbReference type="NCBI Taxonomy" id="1819600"/>
    <lineage>
        <taxon>Bacteria</taxon>
        <taxon>Bacillati</taxon>
        <taxon>Actinomycetota</taxon>
        <taxon>Actinomycetes</taxon>
        <taxon>Streptosporangiales</taxon>
        <taxon>Thermomonosporaceae</taxon>
        <taxon>Actinomadura</taxon>
    </lineage>
</organism>
<feature type="domain" description="DNA polymerase III alpha subunit finger" evidence="9">
    <location>
        <begin position="150"/>
        <end position="267"/>
    </location>
</feature>
<dbReference type="Pfam" id="PF07733">
    <property type="entry name" value="DNA_pol3_alpha"/>
    <property type="match status" value="1"/>
</dbReference>
<keyword evidence="11" id="KW-1185">Reference proteome</keyword>
<evidence type="ECO:0000256" key="6">
    <source>
        <dbReference type="ARBA" id="ARBA00022932"/>
    </source>
</evidence>
<keyword evidence="4" id="KW-0235">DNA replication</keyword>
<evidence type="ECO:0000313" key="11">
    <source>
        <dbReference type="Proteomes" id="UP001597083"/>
    </source>
</evidence>
<proteinExistence type="predicted"/>
<feature type="non-terminal residue" evidence="10">
    <location>
        <position position="267"/>
    </location>
</feature>
<dbReference type="InterPro" id="IPR011708">
    <property type="entry name" value="DNA_pol3_alpha_NTPase_dom"/>
</dbReference>
<name>A0ABW3CHT5_9ACTN</name>
<evidence type="ECO:0000256" key="7">
    <source>
        <dbReference type="ARBA" id="ARBA00023204"/>
    </source>
</evidence>
<gene>
    <name evidence="10" type="ORF">ACFQ07_17695</name>
</gene>
<keyword evidence="3" id="KW-0548">Nucleotidyltransferase</keyword>
<dbReference type="Pfam" id="PF17657">
    <property type="entry name" value="DNA_pol3_finger"/>
    <property type="match status" value="1"/>
</dbReference>
<evidence type="ECO:0000256" key="2">
    <source>
        <dbReference type="ARBA" id="ARBA00022679"/>
    </source>
</evidence>
<protein>
    <submittedName>
        <fullName evidence="10">DNA polymerase III subunit alpha</fullName>
    </submittedName>
</protein>
<evidence type="ECO:0000256" key="4">
    <source>
        <dbReference type="ARBA" id="ARBA00022705"/>
    </source>
</evidence>
<evidence type="ECO:0000256" key="1">
    <source>
        <dbReference type="ARBA" id="ARBA00022490"/>
    </source>
</evidence>
<feature type="non-terminal residue" evidence="10">
    <location>
        <position position="1"/>
    </location>
</feature>
<dbReference type="EMBL" id="JBHTIR010002671">
    <property type="protein sequence ID" value="MFD0854075.1"/>
    <property type="molecule type" value="Genomic_DNA"/>
</dbReference>
<evidence type="ECO:0000313" key="10">
    <source>
        <dbReference type="EMBL" id="MFD0854075.1"/>
    </source>
</evidence>
<keyword evidence="1" id="KW-0963">Cytoplasm</keyword>
<feature type="domain" description="Bacterial DNA polymerase III alpha subunit NTPase" evidence="8">
    <location>
        <begin position="3"/>
        <end position="146"/>
    </location>
</feature>
<keyword evidence="5" id="KW-0227">DNA damage</keyword>
<reference evidence="11" key="1">
    <citation type="journal article" date="2019" name="Int. J. Syst. Evol. Microbiol.">
        <title>The Global Catalogue of Microorganisms (GCM) 10K type strain sequencing project: providing services to taxonomists for standard genome sequencing and annotation.</title>
        <authorList>
            <consortium name="The Broad Institute Genomics Platform"/>
            <consortium name="The Broad Institute Genome Sequencing Center for Infectious Disease"/>
            <person name="Wu L."/>
            <person name="Ma J."/>
        </authorList>
    </citation>
    <scope>NUCLEOTIDE SEQUENCE [LARGE SCALE GENOMIC DNA]</scope>
    <source>
        <strain evidence="11">JCM 31696</strain>
    </source>
</reference>
<evidence type="ECO:0000259" key="9">
    <source>
        <dbReference type="Pfam" id="PF17657"/>
    </source>
</evidence>
<dbReference type="PANTHER" id="PTHR32294">
    <property type="entry name" value="DNA POLYMERASE III SUBUNIT ALPHA"/>
    <property type="match status" value="1"/>
</dbReference>
<sequence>LEAYRALFDRFGTDSVACVSMMETYRARSAIRDVGGAIGLPPYEIDAIAKAFPHIRAKQIRTALHDLPELRQSNLAQGRLEVMFRIAERLDGLPRHVAMHPCGVLLSNPTLRDRTAIEQSQLDFPMSQFDKEDVEAMGLLKLDVLGVRMQSAMAHAVDEIERVEGEKVVLEDVPHDDAPTYDMICSSRTLGCFQIESPGQRELVGKMQPRTMGDLIIDISLFRPGPVNSDMVTPFLDARHGRRDPAYPHPDLTGPLRESQGVVVFHE</sequence>
<dbReference type="InterPro" id="IPR004805">
    <property type="entry name" value="DnaE2/DnaE/PolC"/>
</dbReference>